<sequence length="237" mass="26124">MGEDTDRTGIEPSTSPHTCIPALIPPGIYPSQVDIRTFYSYTRNKGVYKYDTKPNASLRKKRVAELDMIPHGVQVRPSPSCPLSVPSADQPFDVLHPPSLNATSDVNGSTIEIALSSMRLSTVRDVRTGSIASSINPSSGVGIPQAAQRLSVDLAHLIMNAQGRHLCRLDGVMRQERRTWCQHDREKECEEKEEGKKTSRESRQSTGSLADHPMVCIEEATADERSPLTDNKKVDNC</sequence>
<feature type="region of interest" description="Disordered" evidence="1">
    <location>
        <begin position="183"/>
        <end position="237"/>
    </location>
</feature>
<organism evidence="2">
    <name type="scientific">Dichomitus squalens</name>
    <dbReference type="NCBI Taxonomy" id="114155"/>
    <lineage>
        <taxon>Eukaryota</taxon>
        <taxon>Fungi</taxon>
        <taxon>Dikarya</taxon>
        <taxon>Basidiomycota</taxon>
        <taxon>Agaricomycotina</taxon>
        <taxon>Agaricomycetes</taxon>
        <taxon>Polyporales</taxon>
        <taxon>Polyporaceae</taxon>
        <taxon>Dichomitus</taxon>
    </lineage>
</organism>
<reference evidence="2" key="1">
    <citation type="submission" date="2019-01" db="EMBL/GenBank/DDBJ databases">
        <title>Draft genome sequences of three monokaryotic isolates of the white-rot basidiomycete fungus Dichomitus squalens.</title>
        <authorList>
            <consortium name="DOE Joint Genome Institute"/>
            <person name="Lopez S.C."/>
            <person name="Andreopoulos B."/>
            <person name="Pangilinan J."/>
            <person name="Lipzen A."/>
            <person name="Riley R."/>
            <person name="Ahrendt S."/>
            <person name="Ng V."/>
            <person name="Barry K."/>
            <person name="Daum C."/>
            <person name="Grigoriev I.V."/>
            <person name="Hilden K.S."/>
            <person name="Makela M.R."/>
            <person name="de Vries R.P."/>
        </authorList>
    </citation>
    <scope>NUCLEOTIDE SEQUENCE [LARGE SCALE GENOMIC DNA]</scope>
    <source>
        <strain evidence="2">OM18370.1</strain>
    </source>
</reference>
<gene>
    <name evidence="2" type="ORF">BD311DRAFT_782671</name>
</gene>
<dbReference type="OrthoDB" id="6159439at2759"/>
<evidence type="ECO:0000313" key="2">
    <source>
        <dbReference type="EMBL" id="TBU21874.1"/>
    </source>
</evidence>
<accession>A0A4Q9M4N6</accession>
<evidence type="ECO:0000256" key="1">
    <source>
        <dbReference type="SAM" id="MobiDB-lite"/>
    </source>
</evidence>
<proteinExistence type="predicted"/>
<name>A0A4Q9M4N6_9APHY</name>
<dbReference type="Proteomes" id="UP000292957">
    <property type="component" value="Unassembled WGS sequence"/>
</dbReference>
<feature type="compositionally biased region" description="Basic and acidic residues" evidence="1">
    <location>
        <begin position="222"/>
        <end position="237"/>
    </location>
</feature>
<dbReference type="EMBL" id="ML143570">
    <property type="protein sequence ID" value="TBU21874.1"/>
    <property type="molecule type" value="Genomic_DNA"/>
</dbReference>
<protein>
    <submittedName>
        <fullName evidence="2">Uncharacterized protein</fullName>
    </submittedName>
</protein>
<feature type="compositionally biased region" description="Basic and acidic residues" evidence="1">
    <location>
        <begin position="183"/>
        <end position="203"/>
    </location>
</feature>
<dbReference type="AlphaFoldDB" id="A0A4Q9M4N6"/>